<protein>
    <recommendedName>
        <fullName evidence="4">Flagellar FliJ protein</fullName>
    </recommendedName>
</protein>
<sequence>MSMQVSERELQQLRSLYELREKQALEAISEQRLEVERVLRLLAEQQQLICGLSDELIELHNMRSTTSIQDMTAQSLQAESARRRWLTYDLEQEKFYLPGFNSDVADARRELAVRQRAWVRTRDRIKSLDQQALKIEAGHRLIQARKEDALLDDRRTTPGASLHG</sequence>
<name>A0A2Z2NGU1_9GAMM</name>
<keyword evidence="3" id="KW-1185">Reference proteome</keyword>
<accession>A0A2Z2NGU1</accession>
<dbReference type="Proteomes" id="UP000250079">
    <property type="component" value="Chromosome"/>
</dbReference>
<dbReference type="RefSeq" id="WP_157735712.1">
    <property type="nucleotide sequence ID" value="NZ_CP018632.1"/>
</dbReference>
<feature type="coiled-coil region" evidence="1">
    <location>
        <begin position="3"/>
        <end position="45"/>
    </location>
</feature>
<evidence type="ECO:0000256" key="1">
    <source>
        <dbReference type="SAM" id="Coils"/>
    </source>
</evidence>
<gene>
    <name evidence="2" type="ORF">IMCC3135_01960</name>
</gene>
<reference evidence="2 3" key="1">
    <citation type="submission" date="2016-12" db="EMBL/GenBank/DDBJ databases">
        <authorList>
            <person name="Song W.-J."/>
            <person name="Kurnit D.M."/>
        </authorList>
    </citation>
    <scope>NUCLEOTIDE SEQUENCE [LARGE SCALE GENOMIC DNA]</scope>
    <source>
        <strain evidence="2 3">IMCC3135</strain>
    </source>
</reference>
<dbReference type="EMBL" id="CP018632">
    <property type="protein sequence ID" value="ASJ70506.1"/>
    <property type="molecule type" value="Genomic_DNA"/>
</dbReference>
<evidence type="ECO:0000313" key="2">
    <source>
        <dbReference type="EMBL" id="ASJ70506.1"/>
    </source>
</evidence>
<organism evidence="2 3">
    <name type="scientific">Granulosicoccus antarcticus IMCC3135</name>
    <dbReference type="NCBI Taxonomy" id="1192854"/>
    <lineage>
        <taxon>Bacteria</taxon>
        <taxon>Pseudomonadati</taxon>
        <taxon>Pseudomonadota</taxon>
        <taxon>Gammaproteobacteria</taxon>
        <taxon>Chromatiales</taxon>
        <taxon>Granulosicoccaceae</taxon>
        <taxon>Granulosicoccus</taxon>
    </lineage>
</organism>
<evidence type="ECO:0008006" key="4">
    <source>
        <dbReference type="Google" id="ProtNLM"/>
    </source>
</evidence>
<proteinExistence type="predicted"/>
<keyword evidence="1" id="KW-0175">Coiled coil</keyword>
<dbReference type="KEGG" id="gai:IMCC3135_01960"/>
<evidence type="ECO:0000313" key="3">
    <source>
        <dbReference type="Proteomes" id="UP000250079"/>
    </source>
</evidence>
<dbReference type="AlphaFoldDB" id="A0A2Z2NGU1"/>